<feature type="non-terminal residue" evidence="1">
    <location>
        <position position="59"/>
    </location>
</feature>
<protein>
    <submittedName>
        <fullName evidence="1">RCG24292</fullName>
    </submittedName>
</protein>
<organism evidence="1 2">
    <name type="scientific">Rattus norvegicus</name>
    <name type="common">Rat</name>
    <dbReference type="NCBI Taxonomy" id="10116"/>
    <lineage>
        <taxon>Eukaryota</taxon>
        <taxon>Metazoa</taxon>
        <taxon>Chordata</taxon>
        <taxon>Craniata</taxon>
        <taxon>Vertebrata</taxon>
        <taxon>Euteleostomi</taxon>
        <taxon>Mammalia</taxon>
        <taxon>Eutheria</taxon>
        <taxon>Euarchontoglires</taxon>
        <taxon>Glires</taxon>
        <taxon>Rodentia</taxon>
        <taxon>Myomorpha</taxon>
        <taxon>Muroidea</taxon>
        <taxon>Muridae</taxon>
        <taxon>Murinae</taxon>
        <taxon>Rattus</taxon>
    </lineage>
</organism>
<gene>
    <name evidence="1" type="ORF">rCG_24292</name>
</gene>
<accession>A6KB02</accession>
<evidence type="ECO:0000313" key="1">
    <source>
        <dbReference type="EMBL" id="EDL94060.1"/>
    </source>
</evidence>
<dbReference type="EMBL" id="CH474032">
    <property type="protein sequence ID" value="EDL94060.1"/>
    <property type="molecule type" value="Genomic_DNA"/>
</dbReference>
<name>A6KB02_RAT</name>
<dbReference type="Proteomes" id="UP000234681">
    <property type="component" value="Chromosome 17"/>
</dbReference>
<evidence type="ECO:0000313" key="2">
    <source>
        <dbReference type="Proteomes" id="UP000234681"/>
    </source>
</evidence>
<sequence>MLTLDTRYGSPFCSEYQCCSIGTTLFSLSNHFSHQSTSGHILCTAFHPVGIGPSNITRM</sequence>
<proteinExistence type="predicted"/>
<dbReference type="AlphaFoldDB" id="A6KB02"/>
<reference evidence="2" key="1">
    <citation type="submission" date="2005-09" db="EMBL/GenBank/DDBJ databases">
        <authorList>
            <person name="Mural R.J."/>
            <person name="Li P.W."/>
            <person name="Adams M.D."/>
            <person name="Amanatides P.G."/>
            <person name="Baden-Tillson H."/>
            <person name="Barnstead M."/>
            <person name="Chin S.H."/>
            <person name="Dew I."/>
            <person name="Evans C.A."/>
            <person name="Ferriera S."/>
            <person name="Flanigan M."/>
            <person name="Fosler C."/>
            <person name="Glodek A."/>
            <person name="Gu Z."/>
            <person name="Holt R.A."/>
            <person name="Jennings D."/>
            <person name="Kraft C.L."/>
            <person name="Lu F."/>
            <person name="Nguyen T."/>
            <person name="Nusskern D.R."/>
            <person name="Pfannkoch C.M."/>
            <person name="Sitter C."/>
            <person name="Sutton G.G."/>
            <person name="Venter J.C."/>
            <person name="Wang Z."/>
            <person name="Woodage T."/>
            <person name="Zheng X.H."/>
            <person name="Zhong F."/>
        </authorList>
    </citation>
    <scope>NUCLEOTIDE SEQUENCE [LARGE SCALE GENOMIC DNA]</scope>
    <source>
        <strain>BN</strain>
        <strain evidence="2">Sprague-Dawley</strain>
    </source>
</reference>